<keyword evidence="6 7" id="KW-0472">Membrane</keyword>
<dbReference type="EMBL" id="LZYO01000102">
    <property type="protein sequence ID" value="ODH34497.1"/>
    <property type="molecule type" value="Genomic_DNA"/>
</dbReference>
<dbReference type="PANTHER" id="PTHR28264">
    <property type="entry name" value="CYTOCHROME C OXIDASE SUBUNIT 7A"/>
    <property type="match status" value="1"/>
</dbReference>
<protein>
    <recommendedName>
        <fullName evidence="10">Cytochrome c oxidase polypeptide VIIA</fullName>
    </recommendedName>
</protein>
<dbReference type="VEuPathDB" id="FungiDB:PABG_07078"/>
<comment type="caution">
    <text evidence="8">The sequence shown here is derived from an EMBL/GenBank/DDBJ whole genome shotgun (WGS) entry which is preliminary data.</text>
</comment>
<gene>
    <name evidence="8" type="ORF">ACO22_03096</name>
</gene>
<dbReference type="GO" id="GO:0004129">
    <property type="term" value="F:cytochrome-c oxidase activity"/>
    <property type="evidence" value="ECO:0007669"/>
    <property type="project" value="TreeGrafter"/>
</dbReference>
<keyword evidence="5" id="KW-0496">Mitochondrion</keyword>
<keyword evidence="4 7" id="KW-1133">Transmembrane helix</keyword>
<dbReference type="Proteomes" id="UP000242814">
    <property type="component" value="Unassembled WGS sequence"/>
</dbReference>
<evidence type="ECO:0000313" key="8">
    <source>
        <dbReference type="EMBL" id="ODH34497.1"/>
    </source>
</evidence>
<proteinExistence type="predicted"/>
<comment type="subcellular location">
    <subcellularLocation>
        <location evidence="1">Mitochondrion inner membrane</location>
    </subcellularLocation>
</comment>
<evidence type="ECO:0000256" key="4">
    <source>
        <dbReference type="ARBA" id="ARBA00022989"/>
    </source>
</evidence>
<dbReference type="PANTHER" id="PTHR28264:SF1">
    <property type="entry name" value="CYTOCHROME C OXIDASE SUBUNIT 6C"/>
    <property type="match status" value="1"/>
</dbReference>
<feature type="transmembrane region" description="Helical" evidence="7">
    <location>
        <begin position="6"/>
        <end position="28"/>
    </location>
</feature>
<evidence type="ECO:0000256" key="7">
    <source>
        <dbReference type="SAM" id="Phobius"/>
    </source>
</evidence>
<accession>A0A1D2JGX4</accession>
<evidence type="ECO:0000256" key="3">
    <source>
        <dbReference type="ARBA" id="ARBA00022792"/>
    </source>
</evidence>
<evidence type="ECO:0000313" key="9">
    <source>
        <dbReference type="Proteomes" id="UP000242814"/>
    </source>
</evidence>
<keyword evidence="2 7" id="KW-0812">Transmembrane</keyword>
<sequence length="53" mass="6228">MLRRGLVLHLSTAFGLGTTFAYLFWYGYHLPRVRARDRLYARIESERAQGLLD</sequence>
<dbReference type="AlphaFoldDB" id="A0A1D2JGX4"/>
<evidence type="ECO:0000256" key="1">
    <source>
        <dbReference type="ARBA" id="ARBA00004273"/>
    </source>
</evidence>
<dbReference type="CDD" id="cd22888">
    <property type="entry name" value="CcO_VIIa_fungal"/>
    <property type="match status" value="1"/>
</dbReference>
<dbReference type="VEuPathDB" id="FungiDB:PADG_06434"/>
<evidence type="ECO:0000256" key="6">
    <source>
        <dbReference type="ARBA" id="ARBA00023136"/>
    </source>
</evidence>
<dbReference type="GO" id="GO:0005743">
    <property type="term" value="C:mitochondrial inner membrane"/>
    <property type="evidence" value="ECO:0007669"/>
    <property type="project" value="UniProtKB-SubCell"/>
</dbReference>
<name>A0A1D2JGX4_PARBR</name>
<evidence type="ECO:0008006" key="10">
    <source>
        <dbReference type="Google" id="ProtNLM"/>
    </source>
</evidence>
<evidence type="ECO:0000256" key="5">
    <source>
        <dbReference type="ARBA" id="ARBA00023128"/>
    </source>
</evidence>
<evidence type="ECO:0000256" key="2">
    <source>
        <dbReference type="ARBA" id="ARBA00022692"/>
    </source>
</evidence>
<organism evidence="8 9">
    <name type="scientific">Paracoccidioides brasiliensis</name>
    <dbReference type="NCBI Taxonomy" id="121759"/>
    <lineage>
        <taxon>Eukaryota</taxon>
        <taxon>Fungi</taxon>
        <taxon>Dikarya</taxon>
        <taxon>Ascomycota</taxon>
        <taxon>Pezizomycotina</taxon>
        <taxon>Eurotiomycetes</taxon>
        <taxon>Eurotiomycetidae</taxon>
        <taxon>Onygenales</taxon>
        <taxon>Ajellomycetaceae</taxon>
        <taxon>Paracoccidioides</taxon>
    </lineage>
</organism>
<keyword evidence="3" id="KW-0999">Mitochondrion inner membrane</keyword>
<dbReference type="GO" id="GO:0006123">
    <property type="term" value="P:mitochondrial electron transport, cytochrome c to oxygen"/>
    <property type="evidence" value="ECO:0007669"/>
    <property type="project" value="TreeGrafter"/>
</dbReference>
<reference evidence="8 9" key="1">
    <citation type="submission" date="2016-06" db="EMBL/GenBank/DDBJ databases">
        <authorList>
            <person name="Kjaerup R.B."/>
            <person name="Dalgaard T.S."/>
            <person name="Juul-Madsen H.R."/>
        </authorList>
    </citation>
    <scope>NUCLEOTIDE SEQUENCE [LARGE SCALE GENOMIC DNA]</scope>
    <source>
        <strain evidence="8 9">Pb300</strain>
    </source>
</reference>